<feature type="transmembrane region" description="Helical" evidence="6">
    <location>
        <begin position="72"/>
        <end position="92"/>
    </location>
</feature>
<reference evidence="7" key="1">
    <citation type="submission" date="2024-06" db="UniProtKB">
        <authorList>
            <consortium name="RefSeq"/>
        </authorList>
    </citation>
    <scope>NUCLEOTIDE SEQUENCE [LARGE SCALE GENOMIC DNA]</scope>
</reference>
<dbReference type="KEGG" id="cvn:111126262"/>
<evidence type="ECO:0000256" key="2">
    <source>
        <dbReference type="ARBA" id="ARBA00006939"/>
    </source>
</evidence>
<dbReference type="InterPro" id="IPR050799">
    <property type="entry name" value="ZIP_Transporter"/>
</dbReference>
<comment type="similarity">
    <text evidence="2">Belongs to the ZIP transporter (TC 2.A.5) family.</text>
</comment>
<dbReference type="GeneID" id="111126262"/>
<keyword evidence="4 6" id="KW-1133">Transmembrane helix</keyword>
<evidence type="ECO:0000256" key="4">
    <source>
        <dbReference type="ARBA" id="ARBA00022989"/>
    </source>
</evidence>
<evidence type="ECO:0000256" key="6">
    <source>
        <dbReference type="SAM" id="Phobius"/>
    </source>
</evidence>
<dbReference type="PANTHER" id="PTHR12191">
    <property type="entry name" value="SOLUTE CARRIER FAMILY 39"/>
    <property type="match status" value="1"/>
</dbReference>
<dbReference type="GO" id="GO:0030003">
    <property type="term" value="P:intracellular monoatomic cation homeostasis"/>
    <property type="evidence" value="ECO:0007669"/>
    <property type="project" value="TreeGrafter"/>
</dbReference>
<sequence length="102" mass="11159">MTVKQAIIYNCVSSVLGFCGMLIGILVGNFGSSTLWIFACIGGIFIYIAFVDMLPELTSLGTKKGENPFFHLILQLCGLLLGSGIMFLIAIFEHDLMNLLEH</sequence>
<keyword evidence="5 6" id="KW-0472">Membrane</keyword>
<dbReference type="GO" id="GO:0140410">
    <property type="term" value="F:monoatomic cation:bicarbonate symporter activity"/>
    <property type="evidence" value="ECO:0007669"/>
    <property type="project" value="TreeGrafter"/>
</dbReference>
<proteinExistence type="inferred from homology"/>
<dbReference type="OrthoDB" id="200954at2759"/>
<organism evidence="7 8">
    <name type="scientific">Crassostrea virginica</name>
    <name type="common">Eastern oyster</name>
    <dbReference type="NCBI Taxonomy" id="6565"/>
    <lineage>
        <taxon>Eukaryota</taxon>
        <taxon>Metazoa</taxon>
        <taxon>Spiralia</taxon>
        <taxon>Lophotrochozoa</taxon>
        <taxon>Mollusca</taxon>
        <taxon>Bivalvia</taxon>
        <taxon>Autobranchia</taxon>
        <taxon>Pteriomorphia</taxon>
        <taxon>Ostreida</taxon>
        <taxon>Ostreoidea</taxon>
        <taxon>Ostreidae</taxon>
        <taxon>Crassostrea</taxon>
    </lineage>
</organism>
<reference evidence="8" key="2">
    <citation type="submission" date="2025-08" db="UniProtKB">
        <authorList>
            <consortium name="RefSeq"/>
        </authorList>
    </citation>
    <scope>IDENTIFICATION</scope>
    <source>
        <tissue evidence="8">Whole sample</tissue>
    </source>
</reference>
<dbReference type="GO" id="GO:0005886">
    <property type="term" value="C:plasma membrane"/>
    <property type="evidence" value="ECO:0007669"/>
    <property type="project" value="TreeGrafter"/>
</dbReference>
<accession>A0A8B8DFK9</accession>
<feature type="transmembrane region" description="Helical" evidence="6">
    <location>
        <begin position="33"/>
        <end position="51"/>
    </location>
</feature>
<keyword evidence="7" id="KW-1185">Reference proteome</keyword>
<evidence type="ECO:0000256" key="3">
    <source>
        <dbReference type="ARBA" id="ARBA00022692"/>
    </source>
</evidence>
<evidence type="ECO:0000256" key="5">
    <source>
        <dbReference type="ARBA" id="ARBA00023136"/>
    </source>
</evidence>
<evidence type="ECO:0000256" key="1">
    <source>
        <dbReference type="ARBA" id="ARBA00004141"/>
    </source>
</evidence>
<dbReference type="Pfam" id="PF02535">
    <property type="entry name" value="Zip"/>
    <property type="match status" value="1"/>
</dbReference>
<gene>
    <name evidence="8" type="primary">LOC111126262</name>
</gene>
<dbReference type="PANTHER" id="PTHR12191:SF37">
    <property type="entry name" value="ZINC TRANSPORTER FOI"/>
    <property type="match status" value="1"/>
</dbReference>
<dbReference type="GO" id="GO:0005385">
    <property type="term" value="F:zinc ion transmembrane transporter activity"/>
    <property type="evidence" value="ECO:0007669"/>
    <property type="project" value="TreeGrafter"/>
</dbReference>
<protein>
    <submittedName>
        <fullName evidence="8">Zinc transporter ZIP6-like</fullName>
    </submittedName>
</protein>
<comment type="subcellular location">
    <subcellularLocation>
        <location evidence="1">Membrane</location>
        <topology evidence="1">Multi-pass membrane protein</topology>
    </subcellularLocation>
</comment>
<name>A0A8B8DFK9_CRAVI</name>
<evidence type="ECO:0000313" key="7">
    <source>
        <dbReference type="Proteomes" id="UP000694844"/>
    </source>
</evidence>
<feature type="transmembrane region" description="Helical" evidence="6">
    <location>
        <begin position="7"/>
        <end position="27"/>
    </location>
</feature>
<dbReference type="AlphaFoldDB" id="A0A8B8DFK9"/>
<dbReference type="Proteomes" id="UP000694844">
    <property type="component" value="Chromosome 1"/>
</dbReference>
<dbReference type="RefSeq" id="XP_022326485.1">
    <property type="nucleotide sequence ID" value="XM_022470777.1"/>
</dbReference>
<keyword evidence="3 6" id="KW-0812">Transmembrane</keyword>
<dbReference type="GO" id="GO:0071578">
    <property type="term" value="P:zinc ion import across plasma membrane"/>
    <property type="evidence" value="ECO:0007669"/>
    <property type="project" value="TreeGrafter"/>
</dbReference>
<evidence type="ECO:0000313" key="8">
    <source>
        <dbReference type="RefSeq" id="XP_022326485.1"/>
    </source>
</evidence>
<dbReference type="InterPro" id="IPR003689">
    <property type="entry name" value="ZIP"/>
</dbReference>